<dbReference type="Gene3D" id="1.10.10.10">
    <property type="entry name" value="Winged helix-like DNA-binding domain superfamily/Winged helix DNA-binding domain"/>
    <property type="match status" value="1"/>
</dbReference>
<dbReference type="GO" id="GO:0003700">
    <property type="term" value="F:DNA-binding transcription factor activity"/>
    <property type="evidence" value="ECO:0007669"/>
    <property type="project" value="InterPro"/>
</dbReference>
<dbReference type="OrthoDB" id="8804410at2"/>
<protein>
    <submittedName>
        <fullName evidence="6">LysR family transcriptional regulator</fullName>
    </submittedName>
</protein>
<dbReference type="SUPFAM" id="SSF53850">
    <property type="entry name" value="Periplasmic binding protein-like II"/>
    <property type="match status" value="1"/>
</dbReference>
<dbReference type="EMBL" id="CP021111">
    <property type="protein sequence ID" value="ARP95193.1"/>
    <property type="molecule type" value="Genomic_DNA"/>
</dbReference>
<dbReference type="Pfam" id="PF00126">
    <property type="entry name" value="HTH_1"/>
    <property type="match status" value="1"/>
</dbReference>
<keyword evidence="2" id="KW-0805">Transcription regulation</keyword>
<proteinExistence type="inferred from homology"/>
<dbReference type="RefSeq" id="WP_086078957.1">
    <property type="nucleotide sequence ID" value="NZ_CP021111.1"/>
</dbReference>
<dbReference type="InterPro" id="IPR036388">
    <property type="entry name" value="WH-like_DNA-bd_sf"/>
</dbReference>
<keyword evidence="3" id="KW-0238">DNA-binding</keyword>
<comment type="similarity">
    <text evidence="1">Belongs to the LysR transcriptional regulatory family.</text>
</comment>
<gene>
    <name evidence="6" type="ORF">CAL15_12855</name>
</gene>
<dbReference type="Gene3D" id="3.40.190.290">
    <property type="match status" value="1"/>
</dbReference>
<dbReference type="InterPro" id="IPR036390">
    <property type="entry name" value="WH_DNA-bd_sf"/>
</dbReference>
<sequence>MHTRPRFSLKPTQMQLVAAIADLNQLQLAARKVAMSQPAASRMLADMEAAAGGALFHRHAKGMVPTELGQLVIRRARALLRELQSLSEDIDVYRSGAGGEVRIGAVTGPAAGVLVDAIRAFKQTSPTAAVTVEVLPSRDLVQHLSKGELDFALARLLPEFDSQDYTLQPMRDEKVAVVVRRAHPLSRRRPVQLGDLAEYEWIMQARGNPIRETTLESFGELGLREPRNIVNSPSLVFTLAYLRATDAIAALSEEVADLLTKRDMGGAFAVLPLGGDMRVSPYFLMTLRNRPLSPAAQALRGLVLEAAHRPAAT</sequence>
<dbReference type="GO" id="GO:0005829">
    <property type="term" value="C:cytosol"/>
    <property type="evidence" value="ECO:0007669"/>
    <property type="project" value="TreeGrafter"/>
</dbReference>
<keyword evidence="7" id="KW-1185">Reference proteome</keyword>
<dbReference type="Pfam" id="PF03466">
    <property type="entry name" value="LysR_substrate"/>
    <property type="match status" value="1"/>
</dbReference>
<dbReference type="PANTHER" id="PTHR30419">
    <property type="entry name" value="HTH-TYPE TRANSCRIPTIONAL REGULATOR YBHD"/>
    <property type="match status" value="1"/>
</dbReference>
<evidence type="ECO:0000313" key="7">
    <source>
        <dbReference type="Proteomes" id="UP000194161"/>
    </source>
</evidence>
<reference evidence="6 7" key="1">
    <citation type="submission" date="2017-05" db="EMBL/GenBank/DDBJ databases">
        <title>Complete and WGS of Bordetella genogroups.</title>
        <authorList>
            <person name="Spilker T."/>
            <person name="LiPuma J."/>
        </authorList>
    </citation>
    <scope>NUCLEOTIDE SEQUENCE [LARGE SCALE GENOMIC DNA]</scope>
    <source>
        <strain evidence="6 7">AU7206</strain>
    </source>
</reference>
<dbReference type="PROSITE" id="PS50931">
    <property type="entry name" value="HTH_LYSR"/>
    <property type="match status" value="1"/>
</dbReference>
<evidence type="ECO:0000256" key="3">
    <source>
        <dbReference type="ARBA" id="ARBA00023125"/>
    </source>
</evidence>
<dbReference type="GO" id="GO:0003677">
    <property type="term" value="F:DNA binding"/>
    <property type="evidence" value="ECO:0007669"/>
    <property type="project" value="UniProtKB-KW"/>
</dbReference>
<evidence type="ECO:0000256" key="4">
    <source>
        <dbReference type="ARBA" id="ARBA00023163"/>
    </source>
</evidence>
<dbReference type="STRING" id="463040.CAL15_12855"/>
<organism evidence="6 7">
    <name type="scientific">Bordetella genomosp. 13</name>
    <dbReference type="NCBI Taxonomy" id="463040"/>
    <lineage>
        <taxon>Bacteria</taxon>
        <taxon>Pseudomonadati</taxon>
        <taxon>Pseudomonadota</taxon>
        <taxon>Betaproteobacteria</taxon>
        <taxon>Burkholderiales</taxon>
        <taxon>Alcaligenaceae</taxon>
        <taxon>Bordetella</taxon>
    </lineage>
</organism>
<evidence type="ECO:0000256" key="2">
    <source>
        <dbReference type="ARBA" id="ARBA00023015"/>
    </source>
</evidence>
<dbReference type="SUPFAM" id="SSF46785">
    <property type="entry name" value="Winged helix' DNA-binding domain"/>
    <property type="match status" value="1"/>
</dbReference>
<dbReference type="AlphaFoldDB" id="A0A1W6ZCS8"/>
<dbReference type="InterPro" id="IPR050950">
    <property type="entry name" value="HTH-type_LysR_regulators"/>
</dbReference>
<evidence type="ECO:0000256" key="1">
    <source>
        <dbReference type="ARBA" id="ARBA00009437"/>
    </source>
</evidence>
<keyword evidence="4" id="KW-0804">Transcription</keyword>
<dbReference type="Proteomes" id="UP000194161">
    <property type="component" value="Chromosome"/>
</dbReference>
<dbReference type="InterPro" id="IPR005119">
    <property type="entry name" value="LysR_subst-bd"/>
</dbReference>
<name>A0A1W6ZCS8_9BORD</name>
<feature type="domain" description="HTH lysR-type" evidence="5">
    <location>
        <begin position="9"/>
        <end position="66"/>
    </location>
</feature>
<dbReference type="InterPro" id="IPR000847">
    <property type="entry name" value="LysR_HTH_N"/>
</dbReference>
<evidence type="ECO:0000259" key="5">
    <source>
        <dbReference type="PROSITE" id="PS50931"/>
    </source>
</evidence>
<dbReference type="PANTHER" id="PTHR30419:SF8">
    <property type="entry name" value="NITROGEN ASSIMILATION TRANSCRIPTIONAL ACTIVATOR-RELATED"/>
    <property type="match status" value="1"/>
</dbReference>
<evidence type="ECO:0000313" key="6">
    <source>
        <dbReference type="EMBL" id="ARP95193.1"/>
    </source>
</evidence>
<accession>A0A1W6ZCS8</accession>
<dbReference type="KEGG" id="bgm:CAL15_12855"/>